<dbReference type="Gene3D" id="3.90.470.20">
    <property type="entry name" value="4'-phosphopantetheinyl transferase domain"/>
    <property type="match status" value="1"/>
</dbReference>
<evidence type="ECO:0000313" key="5">
    <source>
        <dbReference type="Proteomes" id="UP000643403"/>
    </source>
</evidence>
<name>A0ABQ3C4W4_9GAMM</name>
<evidence type="ECO:0000256" key="1">
    <source>
        <dbReference type="ARBA" id="ARBA00010990"/>
    </source>
</evidence>
<dbReference type="InterPro" id="IPR050559">
    <property type="entry name" value="P-Pant_transferase_sf"/>
</dbReference>
<dbReference type="InterPro" id="IPR008278">
    <property type="entry name" value="4-PPantetheinyl_Trfase_dom"/>
</dbReference>
<dbReference type="InterPro" id="IPR037143">
    <property type="entry name" value="4-PPantetheinyl_Trfase_dom_sf"/>
</dbReference>
<comment type="similarity">
    <text evidence="1">Belongs to the P-Pant transferase superfamily. Gsp/Sfp/HetI/AcpT family.</text>
</comment>
<protein>
    <submittedName>
        <fullName evidence="4">4'-phosphopantetheinyl transferase</fullName>
    </submittedName>
</protein>
<dbReference type="EMBL" id="BMXY01000003">
    <property type="protein sequence ID" value="GGZ67807.1"/>
    <property type="molecule type" value="Genomic_DNA"/>
</dbReference>
<dbReference type="PANTHER" id="PTHR12215:SF10">
    <property type="entry name" value="L-AMINOADIPATE-SEMIALDEHYDE DEHYDROGENASE-PHOSPHOPANTETHEINYL TRANSFERASE"/>
    <property type="match status" value="1"/>
</dbReference>
<comment type="caution">
    <text evidence="4">The sequence shown here is derived from an EMBL/GenBank/DDBJ whole genome shotgun (WGS) entry which is preliminary data.</text>
</comment>
<reference evidence="5" key="1">
    <citation type="journal article" date="2019" name="Int. J. Syst. Evol. Microbiol.">
        <title>The Global Catalogue of Microorganisms (GCM) 10K type strain sequencing project: providing services to taxonomists for standard genome sequencing and annotation.</title>
        <authorList>
            <consortium name="The Broad Institute Genomics Platform"/>
            <consortium name="The Broad Institute Genome Sequencing Center for Infectious Disease"/>
            <person name="Wu L."/>
            <person name="Ma J."/>
        </authorList>
    </citation>
    <scope>NUCLEOTIDE SEQUENCE [LARGE SCALE GENOMIC DNA]</scope>
    <source>
        <strain evidence="5">KCTC 22558</strain>
    </source>
</reference>
<feature type="domain" description="4'-phosphopantetheinyl transferase" evidence="3">
    <location>
        <begin position="82"/>
        <end position="162"/>
    </location>
</feature>
<evidence type="ECO:0000256" key="2">
    <source>
        <dbReference type="ARBA" id="ARBA00022679"/>
    </source>
</evidence>
<keyword evidence="5" id="KW-1185">Reference proteome</keyword>
<dbReference type="SUPFAM" id="SSF56214">
    <property type="entry name" value="4'-phosphopantetheinyl transferase"/>
    <property type="match status" value="2"/>
</dbReference>
<dbReference type="GO" id="GO:0016740">
    <property type="term" value="F:transferase activity"/>
    <property type="evidence" value="ECO:0007669"/>
    <property type="project" value="UniProtKB-KW"/>
</dbReference>
<proteinExistence type="inferred from homology"/>
<evidence type="ECO:0000259" key="3">
    <source>
        <dbReference type="Pfam" id="PF01648"/>
    </source>
</evidence>
<dbReference type="Proteomes" id="UP000643403">
    <property type="component" value="Unassembled WGS sequence"/>
</dbReference>
<evidence type="ECO:0000313" key="4">
    <source>
        <dbReference type="EMBL" id="GGZ67807.1"/>
    </source>
</evidence>
<keyword evidence="2 4" id="KW-0808">Transferase</keyword>
<organism evidence="4 5">
    <name type="scientific">Cognatilysobacter xinjiangensis</name>
    <dbReference type="NCBI Taxonomy" id="546892"/>
    <lineage>
        <taxon>Bacteria</taxon>
        <taxon>Pseudomonadati</taxon>
        <taxon>Pseudomonadota</taxon>
        <taxon>Gammaproteobacteria</taxon>
        <taxon>Lysobacterales</taxon>
        <taxon>Lysobacteraceae</taxon>
        <taxon>Cognatilysobacter</taxon>
    </lineage>
</organism>
<gene>
    <name evidence="4" type="primary">hetI</name>
    <name evidence="4" type="ORF">GCM10008101_22600</name>
</gene>
<sequence length="201" mass="21471">MPASARPRRFGPVLVADLALPPKAAAEPAARAWLGAELGVDPAALAIGRGPHGRPALQLGDWDCNWSHSGDRLAIALGEGVRVGIDIERPRARPRVLELADRYFAPGETAGLAALPEDRRADAFLRLWCAKESVLKAHGRGLAFGLHRLCFDGFEDPAAAPRLVAMDAALGAPGDWTLRRLPLDGFVGMLAWHPAGPRFSD</sequence>
<dbReference type="Pfam" id="PF01648">
    <property type="entry name" value="ACPS"/>
    <property type="match status" value="1"/>
</dbReference>
<dbReference type="PANTHER" id="PTHR12215">
    <property type="entry name" value="PHOSPHOPANTETHEINE TRANSFERASE"/>
    <property type="match status" value="1"/>
</dbReference>
<accession>A0ABQ3C4W4</accession>
<dbReference type="RefSeq" id="WP_189449983.1">
    <property type="nucleotide sequence ID" value="NZ_BMXY01000003.1"/>
</dbReference>